<dbReference type="GO" id="GO:0016791">
    <property type="term" value="F:phosphatase activity"/>
    <property type="evidence" value="ECO:0007669"/>
    <property type="project" value="TreeGrafter"/>
</dbReference>
<dbReference type="Gene3D" id="3.60.21.10">
    <property type="match status" value="1"/>
</dbReference>
<dbReference type="InterPro" id="IPR024654">
    <property type="entry name" value="Calcineurin-like_PHP_lpxH"/>
</dbReference>
<evidence type="ECO:0000256" key="1">
    <source>
        <dbReference type="ARBA" id="ARBA00008950"/>
    </source>
</evidence>
<dbReference type="Pfam" id="PF12850">
    <property type="entry name" value="Metallophos_2"/>
    <property type="match status" value="1"/>
</dbReference>
<accession>A0A402BGF4</accession>
<feature type="domain" description="Calcineurin-like phosphoesterase" evidence="2">
    <location>
        <begin position="1"/>
        <end position="183"/>
    </location>
</feature>
<comment type="caution">
    <text evidence="4">The sequence shown here is derived from an EMBL/GenBank/DDBJ whole genome shotgun (WGS) entry which is preliminary data.</text>
</comment>
<dbReference type="Proteomes" id="UP000287171">
    <property type="component" value="Unassembled WGS sequence"/>
</dbReference>
<name>A0A402BGF4_9CHLR</name>
<dbReference type="AlphaFoldDB" id="A0A402BGF4"/>
<proteinExistence type="inferred from homology"/>
<dbReference type="EMBL" id="BIFT01000002">
    <property type="protein sequence ID" value="GCE30300.1"/>
    <property type="molecule type" value="Genomic_DNA"/>
</dbReference>
<dbReference type="InterPro" id="IPR050126">
    <property type="entry name" value="Ap4A_hydrolase"/>
</dbReference>
<dbReference type="RefSeq" id="WP_126630435.1">
    <property type="nucleotide sequence ID" value="NZ_BIFT01000002.1"/>
</dbReference>
<dbReference type="PANTHER" id="PTHR42850">
    <property type="entry name" value="METALLOPHOSPHOESTERASE"/>
    <property type="match status" value="1"/>
</dbReference>
<keyword evidence="5" id="KW-1185">Reference proteome</keyword>
<evidence type="ECO:0000313" key="4">
    <source>
        <dbReference type="EMBL" id="GCE30332.1"/>
    </source>
</evidence>
<sequence>MQLALIADIHGNLVALDAILADISRRRITQILCLGDVAFGGPQPVEVLQRLRELRCPVVMGNTDAWLLKPELKEQSSTFARNGQDIGYWCSQQLSAEDTSFIESFVATYTWSLNATTTLLAYHGSPRSFKEQLHPTTPDEQVGQAIGDTNAQVLAGGHTHQQMLRRYKHHLLINPGSVGMAMDRSWPLEEVRNPPWGEYAILNVGDNKLHSVGIEFCRMPFDIERFLAISFQKNMPHAEWAANEWLRA</sequence>
<reference evidence="4" key="2">
    <citation type="journal article" date="2019" name="Int. J. Syst. Evol. Microbiol.">
        <title>Tengunoibacter tsumagoiensis gen. nov., sp. nov., Dictyobacter kobayashii sp. nov., Dictyobacter alpinus sp. nov., and description of Dictyobacteraceae fam. nov. within the order Ktedonobacterales isolated from Tengu-no-mugimeshi, a soil-like granular mass of micro-organisms, and emended descriptions of the genera Ktedonobacter and Dictyobacter.</title>
        <authorList>
            <person name="Wang C."/>
            <person name="Zheng Y."/>
            <person name="Sakai Y."/>
            <person name="Toyoda A."/>
            <person name="Minakuchi Y."/>
            <person name="Abe K."/>
            <person name="Yokota A."/>
            <person name="Yabe S."/>
        </authorList>
    </citation>
    <scope>NUCLEOTIDE SEQUENCE</scope>
    <source>
        <strain evidence="4">Uno16</strain>
    </source>
</reference>
<reference evidence="5" key="1">
    <citation type="submission" date="2018-12" db="EMBL/GenBank/DDBJ databases">
        <title>Tengunoibacter tsumagoiensis gen. nov., sp. nov., Dictyobacter kobayashii sp. nov., D. alpinus sp. nov., and D. joshuensis sp. nov. and description of Dictyobacteraceae fam. nov. within the order Ktedonobacterales isolated from Tengu-no-mugimeshi.</title>
        <authorList>
            <person name="Wang C.M."/>
            <person name="Zheng Y."/>
            <person name="Sakai Y."/>
            <person name="Toyoda A."/>
            <person name="Minakuchi Y."/>
            <person name="Abe K."/>
            <person name="Yokota A."/>
            <person name="Yabe S."/>
        </authorList>
    </citation>
    <scope>NUCLEOTIDE SEQUENCE [LARGE SCALE GENOMIC DNA]</scope>
    <source>
        <strain evidence="5">Uno16</strain>
    </source>
</reference>
<dbReference type="SUPFAM" id="SSF56300">
    <property type="entry name" value="Metallo-dependent phosphatases"/>
    <property type="match status" value="1"/>
</dbReference>
<dbReference type="GO" id="GO:0005737">
    <property type="term" value="C:cytoplasm"/>
    <property type="evidence" value="ECO:0007669"/>
    <property type="project" value="TreeGrafter"/>
</dbReference>
<dbReference type="OrthoDB" id="9773199at2"/>
<protein>
    <submittedName>
        <fullName evidence="4">Serine/threonine protein phosphatase</fullName>
    </submittedName>
</protein>
<dbReference type="InterPro" id="IPR029052">
    <property type="entry name" value="Metallo-depent_PP-like"/>
</dbReference>
<evidence type="ECO:0000313" key="3">
    <source>
        <dbReference type="EMBL" id="GCE30300.1"/>
    </source>
</evidence>
<evidence type="ECO:0000313" key="5">
    <source>
        <dbReference type="Proteomes" id="UP000287171"/>
    </source>
</evidence>
<dbReference type="PANTHER" id="PTHR42850:SF2">
    <property type="entry name" value="BLL5683 PROTEIN"/>
    <property type="match status" value="1"/>
</dbReference>
<dbReference type="EMBL" id="BIFT01000002">
    <property type="protein sequence ID" value="GCE30332.1"/>
    <property type="molecule type" value="Genomic_DNA"/>
</dbReference>
<comment type="similarity">
    <text evidence="1">Belongs to the metallophosphoesterase superfamily. YfcE family.</text>
</comment>
<organism evidence="4 5">
    <name type="scientific">Dictyobacter alpinus</name>
    <dbReference type="NCBI Taxonomy" id="2014873"/>
    <lineage>
        <taxon>Bacteria</taxon>
        <taxon>Bacillati</taxon>
        <taxon>Chloroflexota</taxon>
        <taxon>Ktedonobacteria</taxon>
        <taxon>Ktedonobacterales</taxon>
        <taxon>Dictyobacteraceae</taxon>
        <taxon>Dictyobacter</taxon>
    </lineage>
</organism>
<evidence type="ECO:0000259" key="2">
    <source>
        <dbReference type="Pfam" id="PF12850"/>
    </source>
</evidence>
<gene>
    <name evidence="4" type="primary">prpA_2</name>
    <name evidence="3" type="synonym">prpA_1</name>
    <name evidence="3" type="ORF">KDA_57840</name>
    <name evidence="4" type="ORF">KDA_58160</name>
</gene>
<dbReference type="CDD" id="cd00838">
    <property type="entry name" value="MPP_superfamily"/>
    <property type="match status" value="1"/>
</dbReference>
<dbReference type="PIRSF" id="PIRSF000883">
    <property type="entry name" value="Pesterase_MJ0912"/>
    <property type="match status" value="1"/>
</dbReference>
<dbReference type="InterPro" id="IPR011152">
    <property type="entry name" value="Pesterase_MJ0912"/>
</dbReference>